<name>A0A0A1W5Q8_9SPHN</name>
<dbReference type="AlphaFoldDB" id="A0A0A1W5Q8"/>
<evidence type="ECO:0000313" key="1">
    <source>
        <dbReference type="EMBL" id="GAM00512.1"/>
    </source>
</evidence>
<organism evidence="1 2">
    <name type="scientific">Sphingomonas parapaucimobilis NBRC 15100</name>
    <dbReference type="NCBI Taxonomy" id="1219049"/>
    <lineage>
        <taxon>Bacteria</taxon>
        <taxon>Pseudomonadati</taxon>
        <taxon>Pseudomonadota</taxon>
        <taxon>Alphaproteobacteria</taxon>
        <taxon>Sphingomonadales</taxon>
        <taxon>Sphingomonadaceae</taxon>
        <taxon>Sphingomonas</taxon>
    </lineage>
</organism>
<dbReference type="Proteomes" id="UP000032305">
    <property type="component" value="Unassembled WGS sequence"/>
</dbReference>
<protein>
    <recommendedName>
        <fullName evidence="3">Polymer-forming cytoskeletal protein</fullName>
    </recommendedName>
</protein>
<sequence>MRGMTAGSLEMTSDGTVRGMVGGDVLVASGVHATIKGMVAGDVIVERGASVRITGMVSGRVVNLGGAVEVDGMVAG</sequence>
<evidence type="ECO:0008006" key="3">
    <source>
        <dbReference type="Google" id="ProtNLM"/>
    </source>
</evidence>
<reference evidence="1 2" key="1">
    <citation type="submission" date="2014-11" db="EMBL/GenBank/DDBJ databases">
        <title>Whole genome shotgun sequence of Sphingomonas parapaucimobilis NBRC 15100.</title>
        <authorList>
            <person name="Katano-Makiyama Y."/>
            <person name="Hosoyama A."/>
            <person name="Hashimoto M."/>
            <person name="Hosoyama Y."/>
            <person name="Noguchi M."/>
            <person name="Numata M."/>
            <person name="Tsuchikane K."/>
            <person name="Hirakata S."/>
            <person name="Uohara A."/>
            <person name="Shimodaira J."/>
            <person name="Ohji S."/>
            <person name="Ichikawa N."/>
            <person name="Kimura A."/>
            <person name="Yamazoe A."/>
            <person name="Fujita N."/>
        </authorList>
    </citation>
    <scope>NUCLEOTIDE SEQUENCE [LARGE SCALE GENOMIC DNA]</scope>
    <source>
        <strain evidence="1 2">NBRC 15100</strain>
    </source>
</reference>
<keyword evidence="2" id="KW-1185">Reference proteome</keyword>
<dbReference type="RefSeq" id="WP_042485510.1">
    <property type="nucleotide sequence ID" value="NZ_BBPI01000034.1"/>
</dbReference>
<gene>
    <name evidence="1" type="ORF">SP5_034_00860</name>
</gene>
<comment type="caution">
    <text evidence="1">The sequence shown here is derived from an EMBL/GenBank/DDBJ whole genome shotgun (WGS) entry which is preliminary data.</text>
</comment>
<proteinExistence type="predicted"/>
<dbReference type="OrthoDB" id="7579496at2"/>
<accession>A0A0A1W5Q8</accession>
<dbReference type="EMBL" id="BBPI01000034">
    <property type="protein sequence ID" value="GAM00512.1"/>
    <property type="molecule type" value="Genomic_DNA"/>
</dbReference>
<evidence type="ECO:0000313" key="2">
    <source>
        <dbReference type="Proteomes" id="UP000032305"/>
    </source>
</evidence>